<dbReference type="InterPro" id="IPR041489">
    <property type="entry name" value="PDZ_6"/>
</dbReference>
<feature type="compositionally biased region" description="Pro residues" evidence="3">
    <location>
        <begin position="18"/>
        <end position="28"/>
    </location>
</feature>
<gene>
    <name evidence="6" type="ORF">V5R04_03415</name>
</gene>
<keyword evidence="4" id="KW-0472">Membrane</keyword>
<dbReference type="SMART" id="SM00228">
    <property type="entry name" value="PDZ"/>
    <property type="match status" value="1"/>
</dbReference>
<keyword evidence="4" id="KW-1133">Transmembrane helix</keyword>
<reference evidence="6" key="1">
    <citation type="submission" date="2024-02" db="EMBL/GenBank/DDBJ databases">
        <title>Tomenella chthoni gen. nov. sp. nov., a member of the family Jonesiaceae isolated from bat guano.</title>
        <authorList>
            <person name="Miller S.L."/>
            <person name="King J."/>
            <person name="Sankaranarayanan K."/>
            <person name="Lawson P.A."/>
        </authorList>
    </citation>
    <scope>NUCLEOTIDE SEQUENCE</scope>
    <source>
        <strain evidence="6">BS-20</strain>
    </source>
</reference>
<feature type="compositionally biased region" description="Pro residues" evidence="3">
    <location>
        <begin position="92"/>
        <end position="101"/>
    </location>
</feature>
<dbReference type="InterPro" id="IPR009003">
    <property type="entry name" value="Peptidase_S1_PA"/>
</dbReference>
<dbReference type="Gene3D" id="2.30.42.10">
    <property type="match status" value="1"/>
</dbReference>
<dbReference type="Gene3D" id="2.40.10.120">
    <property type="match status" value="1"/>
</dbReference>
<dbReference type="SUPFAM" id="SSF50156">
    <property type="entry name" value="PDZ domain-like"/>
    <property type="match status" value="1"/>
</dbReference>
<evidence type="ECO:0000256" key="4">
    <source>
        <dbReference type="SAM" id="Phobius"/>
    </source>
</evidence>
<name>A0AAU7DZS4_9MICO</name>
<organism evidence="6">
    <name type="scientific">Jonesiaceae bacterium BS-20</name>
    <dbReference type="NCBI Taxonomy" id="3120821"/>
    <lineage>
        <taxon>Bacteria</taxon>
        <taxon>Bacillati</taxon>
        <taxon>Actinomycetota</taxon>
        <taxon>Actinomycetes</taxon>
        <taxon>Micrococcales</taxon>
        <taxon>Jonesiaceae</taxon>
    </lineage>
</organism>
<sequence length="524" mass="52468">MTYPDQSPIIPDPVNRFAPPPNGIPEPPVQQAGSAPEQVSGFPADRPDTQPAANGSPFAAPGGLGAEYAAQTSPFAAPGGGGTPHGAQPSQPETPPVPLPPTAGYNATLHQEVFGQVPSPFDQEHGSPYSSIGAGPLMAAGYFGESQIPHTPHTPRKRGLGFGAVTGLVLLALVAGAGGGVLATKFLPGSSTTAGKTVITQVGPGDSDTDLSRTPGSVADTASRVLPSVVSIQVASGGGFSTGSGFVLTADGYIITNDHVIQEAKDGGTVTVAFADGQEYTAELIGSTVEYDLAVIKVERDGLQPLALADSDALVVGDQVIAIGAPLGLEGTVTTGIISALNRPVTAGDVQSTSYINAVQTDAAINPGNSGGPLVNVSGEVIGVNSAIAQTPSQLSGTTGSIGLGFAIASNQVGRTAAQIIENGYATYPIIGVLLNSVYAGEGVQIVPTNTPGQPAVTPGGPGALAGLEPGEIILAINGRPVTQSDELIVAIRAKAPGDEVELTVRNGSKERLVTMVLGEAKSE</sequence>
<feature type="transmembrane region" description="Helical" evidence="4">
    <location>
        <begin position="160"/>
        <end position="183"/>
    </location>
</feature>
<proteinExistence type="predicted"/>
<dbReference type="PANTHER" id="PTHR43343">
    <property type="entry name" value="PEPTIDASE S12"/>
    <property type="match status" value="1"/>
</dbReference>
<dbReference type="Pfam" id="PF13365">
    <property type="entry name" value="Trypsin_2"/>
    <property type="match status" value="1"/>
</dbReference>
<dbReference type="SUPFAM" id="SSF50494">
    <property type="entry name" value="Trypsin-like serine proteases"/>
    <property type="match status" value="1"/>
</dbReference>
<keyword evidence="2" id="KW-0378">Hydrolase</keyword>
<keyword evidence="1" id="KW-0645">Protease</keyword>
<dbReference type="PANTHER" id="PTHR43343:SF3">
    <property type="entry name" value="PROTEASE DO-LIKE 8, CHLOROPLASTIC"/>
    <property type="match status" value="1"/>
</dbReference>
<dbReference type="EMBL" id="CP146203">
    <property type="protein sequence ID" value="XBH22291.1"/>
    <property type="molecule type" value="Genomic_DNA"/>
</dbReference>
<dbReference type="PRINTS" id="PR00834">
    <property type="entry name" value="PROTEASES2C"/>
</dbReference>
<protein>
    <submittedName>
        <fullName evidence="6">Trypsin-like peptidase domain-containing protein</fullName>
    </submittedName>
</protein>
<accession>A0AAU7DZS4</accession>
<evidence type="ECO:0000313" key="6">
    <source>
        <dbReference type="EMBL" id="XBH22291.1"/>
    </source>
</evidence>
<evidence type="ECO:0000259" key="5">
    <source>
        <dbReference type="PROSITE" id="PS50106"/>
    </source>
</evidence>
<dbReference type="PROSITE" id="PS50106">
    <property type="entry name" value="PDZ"/>
    <property type="match status" value="1"/>
</dbReference>
<keyword evidence="4" id="KW-0812">Transmembrane</keyword>
<feature type="domain" description="PDZ" evidence="5">
    <location>
        <begin position="457"/>
        <end position="509"/>
    </location>
</feature>
<dbReference type="InterPro" id="IPR001940">
    <property type="entry name" value="Peptidase_S1C"/>
</dbReference>
<dbReference type="InterPro" id="IPR036034">
    <property type="entry name" value="PDZ_sf"/>
</dbReference>
<dbReference type="GO" id="GO:0006508">
    <property type="term" value="P:proteolysis"/>
    <property type="evidence" value="ECO:0007669"/>
    <property type="project" value="UniProtKB-KW"/>
</dbReference>
<evidence type="ECO:0000256" key="1">
    <source>
        <dbReference type="ARBA" id="ARBA00022670"/>
    </source>
</evidence>
<feature type="region of interest" description="Disordered" evidence="3">
    <location>
        <begin position="1"/>
        <end position="105"/>
    </location>
</feature>
<evidence type="ECO:0000256" key="3">
    <source>
        <dbReference type="SAM" id="MobiDB-lite"/>
    </source>
</evidence>
<dbReference type="Pfam" id="PF17820">
    <property type="entry name" value="PDZ_6"/>
    <property type="match status" value="1"/>
</dbReference>
<evidence type="ECO:0000256" key="2">
    <source>
        <dbReference type="ARBA" id="ARBA00022801"/>
    </source>
</evidence>
<dbReference type="GO" id="GO:0004252">
    <property type="term" value="F:serine-type endopeptidase activity"/>
    <property type="evidence" value="ECO:0007669"/>
    <property type="project" value="InterPro"/>
</dbReference>
<dbReference type="InterPro" id="IPR001478">
    <property type="entry name" value="PDZ"/>
</dbReference>
<dbReference type="AlphaFoldDB" id="A0AAU7DZS4"/>
<dbReference type="InterPro" id="IPR051201">
    <property type="entry name" value="Chloro_Bact_Ser_Proteases"/>
</dbReference>